<dbReference type="RefSeq" id="WP_369665890.1">
    <property type="nucleotide sequence ID" value="NZ_JBDKXB010000003.1"/>
</dbReference>
<gene>
    <name evidence="1" type="ORF">ABC977_03690</name>
</gene>
<protein>
    <recommendedName>
        <fullName evidence="3">DUF3800 domain-containing protein</fullName>
    </recommendedName>
</protein>
<reference evidence="1 2" key="1">
    <citation type="submission" date="2024-05" db="EMBL/GenBank/DDBJ databases">
        <title>Genome Sequence and Characterization of the New Strain Purple Sulfur Bacterium of Genus Thioalkalicoccus.</title>
        <authorList>
            <person name="Bryantseva I.A."/>
            <person name="Kyndt J.A."/>
            <person name="Imhoff J.F."/>
        </authorList>
    </citation>
    <scope>NUCLEOTIDE SEQUENCE [LARGE SCALE GENOMIC DNA]</scope>
    <source>
        <strain evidence="1 2">Um2</strain>
    </source>
</reference>
<evidence type="ECO:0000313" key="1">
    <source>
        <dbReference type="EMBL" id="MEY6431507.1"/>
    </source>
</evidence>
<keyword evidence="2" id="KW-1185">Reference proteome</keyword>
<dbReference type="EMBL" id="JBDKXB010000003">
    <property type="protein sequence ID" value="MEY6431507.1"/>
    <property type="molecule type" value="Genomic_DNA"/>
</dbReference>
<organism evidence="1 2">
    <name type="scientific">Thioalkalicoccus limnaeus</name>
    <dbReference type="NCBI Taxonomy" id="120681"/>
    <lineage>
        <taxon>Bacteria</taxon>
        <taxon>Pseudomonadati</taxon>
        <taxon>Pseudomonadota</taxon>
        <taxon>Gammaproteobacteria</taxon>
        <taxon>Chromatiales</taxon>
        <taxon>Chromatiaceae</taxon>
        <taxon>Thioalkalicoccus</taxon>
    </lineage>
</organism>
<sequence>MAVTRTLFVDESGDFAKSPPWIISGVLFAGKPAAVEKRLAAALQPVLRHYRIGPVANLHLTALRQQRSHSEVIEIAGAVLDAARGCGVLTGMLVVENARGEGLRDSERTYRLMLLDLLALADTMLQEDRDEAPLQIIVARRQRAGTAMSTREDLLADVVERIEDAVEVGLAARGLLSRLEARHVRIWPAAESAGLAVADVIANLTYNRRRPESGALFRSLVEQDRLRMFEGLGGYPERRARVAERDGDLVVALARWALLDCGVDTDSDERRRDALSRLWRRVLASGTTGPMATLEAVLERLWRSHRAPRDHPRLARALAQMEIGLRNADGPPKLLYRLNNLTHQVANQMGDLSTAERVMAAQSLLTAAVAADPSLFHLLLDAQVFRALTEELRLDFTAAERHARDHLRLTEQYGAVWELLEGAPGRVGFGRSRLWLKARMTWVRSLLLVGEPVQLAEAGALLTGIDREGLADADRCRLLGYRVWYAVREGRVADALALAGMLIDRCDDRFASHYAARAAADAALLSTGAPKDVLGHMLRQLCVRAERMAGHPGELLWRDIGVLEHRIAARPGASRDAFDRALRINATLPESPINCWNRLVIEIHAAALCGCAISERRWPAAVLRLQRQACDAPAEGDHLMGYRKASPY</sequence>
<proteinExistence type="predicted"/>
<evidence type="ECO:0008006" key="3">
    <source>
        <dbReference type="Google" id="ProtNLM"/>
    </source>
</evidence>
<name>A0ABV4BAN8_9GAMM</name>
<dbReference type="Proteomes" id="UP001564408">
    <property type="component" value="Unassembled WGS sequence"/>
</dbReference>
<accession>A0ABV4BAN8</accession>
<evidence type="ECO:0000313" key="2">
    <source>
        <dbReference type="Proteomes" id="UP001564408"/>
    </source>
</evidence>
<comment type="caution">
    <text evidence="1">The sequence shown here is derived from an EMBL/GenBank/DDBJ whole genome shotgun (WGS) entry which is preliminary data.</text>
</comment>